<keyword evidence="1" id="KW-1133">Transmembrane helix</keyword>
<feature type="transmembrane region" description="Helical" evidence="1">
    <location>
        <begin position="12"/>
        <end position="30"/>
    </location>
</feature>
<keyword evidence="3" id="KW-1185">Reference proteome</keyword>
<accession>A0A2R8FDW6</accession>
<dbReference type="EMBL" id="LT994651">
    <property type="protein sequence ID" value="SPN79198.1"/>
    <property type="molecule type" value="Genomic_DNA"/>
</dbReference>
<keyword evidence="1" id="KW-0472">Membrane</keyword>
<reference evidence="2" key="1">
    <citation type="submission" date="2018-03" db="EMBL/GenBank/DDBJ databases">
        <authorList>
            <consortium name="Urmite Genomes"/>
        </authorList>
    </citation>
    <scope>NUCLEOTIDE SEQUENCE [LARGE SCALE GENOMIC DNA]</scope>
    <source>
        <strain evidence="2">IHUMI-27.7</strain>
    </source>
</reference>
<protein>
    <submittedName>
        <fullName evidence="2">Transmembrane domain-containing protein</fullName>
    </submittedName>
</protein>
<name>A0A2R8FDW6_9VIRU</name>
<evidence type="ECO:0000256" key="1">
    <source>
        <dbReference type="SAM" id="Phobius"/>
    </source>
</evidence>
<feature type="transmembrane region" description="Helical" evidence="1">
    <location>
        <begin position="50"/>
        <end position="69"/>
    </location>
</feature>
<proteinExistence type="predicted"/>
<dbReference type="Proteomes" id="UP000273054">
    <property type="component" value="Segment"/>
</dbReference>
<organism evidence="2">
    <name type="scientific">Brazilian cedratvirus IHUMI</name>
    <dbReference type="NCBI Taxonomy" id="2126980"/>
    <lineage>
        <taxon>Viruses</taxon>
        <taxon>Pithoviruses</taxon>
        <taxon>Orthocedratvirinae</taxon>
        <taxon>Alphacedratvirus</taxon>
        <taxon>Alphacedratvirus brasiliense</taxon>
    </lineage>
</organism>
<sequence length="75" mass="8631">MSRSHLKVIGDVYLTGYKICAFPIGMAIGLEESERKQPFSTGLFRLTYRSLLYAALYPVSLPYMFYNFADVKPRK</sequence>
<evidence type="ECO:0000313" key="3">
    <source>
        <dbReference type="Proteomes" id="UP000273054"/>
    </source>
</evidence>
<evidence type="ECO:0000313" key="2">
    <source>
        <dbReference type="EMBL" id="SPN79198.1"/>
    </source>
</evidence>
<keyword evidence="1 2" id="KW-0812">Transmembrane</keyword>
<gene>
    <name evidence="2" type="ORF">BRZCDTV_208</name>
</gene>